<evidence type="ECO:0000259" key="8">
    <source>
        <dbReference type="PROSITE" id="PS50109"/>
    </source>
</evidence>
<protein>
    <recommendedName>
        <fullName evidence="2">histidine kinase</fullName>
        <ecNumber evidence="2">2.7.13.3</ecNumber>
    </recommendedName>
</protein>
<evidence type="ECO:0000256" key="5">
    <source>
        <dbReference type="ARBA" id="ARBA00022777"/>
    </source>
</evidence>
<dbReference type="Pfam" id="PF02518">
    <property type="entry name" value="HATPase_c"/>
    <property type="match status" value="1"/>
</dbReference>
<evidence type="ECO:0000256" key="1">
    <source>
        <dbReference type="ARBA" id="ARBA00000085"/>
    </source>
</evidence>
<dbReference type="CDD" id="cd00082">
    <property type="entry name" value="HisKA"/>
    <property type="match status" value="1"/>
</dbReference>
<proteinExistence type="predicted"/>
<feature type="transmembrane region" description="Helical" evidence="7">
    <location>
        <begin position="16"/>
        <end position="37"/>
    </location>
</feature>
<feature type="domain" description="Histidine kinase" evidence="8">
    <location>
        <begin position="219"/>
        <end position="418"/>
    </location>
</feature>
<sequence>MKKRSKKIGLIQKTSSIFIIVSLLLMSLSSIALYFYVRNILEAEIEEELYSTTARIESILEAGKNPYSLPPVVEVGTSKELLPDILKDTLIYDPSQDEIELFRELSSFKRINNINYKISVRDLVVESENILIAIIISYLLIIIVVFVVLYYFNKVGNSYLWKPFFNTLEQIKQFSLTAKEPIVLSSSNIREFSELNTQVKILTDKVRADYNNLKQFTEDVSHELQTPLAIMQVKIESVINDAPLSNQQYDQLTSIQKDIKRVTQMNKGLTLLTKIENNQFINPKQVSLTSIVEENIANFKEIFQQDIQFVNENELLVTMDYHLAEILCNNLISNAIKHHIGSGDIVIEISNKSLSVSNKGEKPILHVDQIFNRFYKENESVKSTGLGLAIAKKICDMYNFKLTYSFDKGSHIFLVQFS</sequence>
<dbReference type="InterPro" id="IPR050351">
    <property type="entry name" value="BphY/WalK/GraS-like"/>
</dbReference>
<dbReference type="PANTHER" id="PTHR45453:SF1">
    <property type="entry name" value="PHOSPHATE REGULON SENSOR PROTEIN PHOR"/>
    <property type="match status" value="1"/>
</dbReference>
<reference evidence="9" key="1">
    <citation type="submission" date="2022-11" db="EMBL/GenBank/DDBJ databases">
        <title>High-quality draft genome sequence of Galbibacter sp. strain CMA-7.</title>
        <authorList>
            <person name="Wei L."/>
            <person name="Dong C."/>
            <person name="Shao Z."/>
        </authorList>
    </citation>
    <scope>NUCLEOTIDE SEQUENCE</scope>
    <source>
        <strain evidence="9">CMA-7</strain>
    </source>
</reference>
<dbReference type="PROSITE" id="PS50109">
    <property type="entry name" value="HIS_KIN"/>
    <property type="match status" value="1"/>
</dbReference>
<gene>
    <name evidence="9" type="ORF">OSR52_17305</name>
</gene>
<evidence type="ECO:0000256" key="6">
    <source>
        <dbReference type="ARBA" id="ARBA00023012"/>
    </source>
</evidence>
<dbReference type="EC" id="2.7.13.3" evidence="2"/>
<evidence type="ECO:0000256" key="3">
    <source>
        <dbReference type="ARBA" id="ARBA00022553"/>
    </source>
</evidence>
<dbReference type="Pfam" id="PF00512">
    <property type="entry name" value="HisKA"/>
    <property type="match status" value="1"/>
</dbReference>
<dbReference type="InterPro" id="IPR003661">
    <property type="entry name" value="HisK_dim/P_dom"/>
</dbReference>
<dbReference type="GO" id="GO:0016301">
    <property type="term" value="F:kinase activity"/>
    <property type="evidence" value="ECO:0007669"/>
    <property type="project" value="UniProtKB-KW"/>
</dbReference>
<keyword evidence="3" id="KW-0597">Phosphoprotein</keyword>
<comment type="caution">
    <text evidence="9">The sequence shown here is derived from an EMBL/GenBank/DDBJ whole genome shotgun (WGS) entry which is preliminary data.</text>
</comment>
<dbReference type="Gene3D" id="1.10.287.130">
    <property type="match status" value="1"/>
</dbReference>
<keyword evidence="4" id="KW-0808">Transferase</keyword>
<dbReference type="CDD" id="cd00075">
    <property type="entry name" value="HATPase"/>
    <property type="match status" value="1"/>
</dbReference>
<keyword evidence="5 9" id="KW-0418">Kinase</keyword>
<dbReference type="SUPFAM" id="SSF55874">
    <property type="entry name" value="ATPase domain of HSP90 chaperone/DNA topoisomerase II/histidine kinase"/>
    <property type="match status" value="1"/>
</dbReference>
<comment type="catalytic activity">
    <reaction evidence="1">
        <text>ATP + protein L-histidine = ADP + protein N-phospho-L-histidine.</text>
        <dbReference type="EC" id="2.7.13.3"/>
    </reaction>
</comment>
<evidence type="ECO:0000256" key="7">
    <source>
        <dbReference type="SAM" id="Phobius"/>
    </source>
</evidence>
<dbReference type="InterPro" id="IPR036097">
    <property type="entry name" value="HisK_dim/P_sf"/>
</dbReference>
<dbReference type="InterPro" id="IPR005467">
    <property type="entry name" value="His_kinase_dom"/>
</dbReference>
<evidence type="ECO:0000313" key="10">
    <source>
        <dbReference type="Proteomes" id="UP001153642"/>
    </source>
</evidence>
<keyword evidence="7" id="KW-1133">Transmembrane helix</keyword>
<feature type="transmembrane region" description="Helical" evidence="7">
    <location>
        <begin position="130"/>
        <end position="152"/>
    </location>
</feature>
<keyword evidence="10" id="KW-1185">Reference proteome</keyword>
<dbReference type="SMART" id="SM00387">
    <property type="entry name" value="HATPase_c"/>
    <property type="match status" value="1"/>
</dbReference>
<dbReference type="RefSeq" id="WP_277901153.1">
    <property type="nucleotide sequence ID" value="NZ_JAPMUA010000007.1"/>
</dbReference>
<keyword evidence="6" id="KW-0902">Two-component regulatory system</keyword>
<evidence type="ECO:0000256" key="2">
    <source>
        <dbReference type="ARBA" id="ARBA00012438"/>
    </source>
</evidence>
<dbReference type="InterPro" id="IPR003594">
    <property type="entry name" value="HATPase_dom"/>
</dbReference>
<dbReference type="InterPro" id="IPR036890">
    <property type="entry name" value="HATPase_C_sf"/>
</dbReference>
<name>A0ABT6FWV3_9FLAO</name>
<dbReference type="PANTHER" id="PTHR45453">
    <property type="entry name" value="PHOSPHATE REGULON SENSOR PROTEIN PHOR"/>
    <property type="match status" value="1"/>
</dbReference>
<dbReference type="Gene3D" id="3.30.565.10">
    <property type="entry name" value="Histidine kinase-like ATPase, C-terminal domain"/>
    <property type="match status" value="1"/>
</dbReference>
<dbReference type="SMART" id="SM00388">
    <property type="entry name" value="HisKA"/>
    <property type="match status" value="1"/>
</dbReference>
<accession>A0ABT6FWV3</accession>
<dbReference type="EMBL" id="JAPMUA010000007">
    <property type="protein sequence ID" value="MDG3587619.1"/>
    <property type="molecule type" value="Genomic_DNA"/>
</dbReference>
<keyword evidence="7" id="KW-0812">Transmembrane</keyword>
<keyword evidence="7" id="KW-0472">Membrane</keyword>
<dbReference type="Proteomes" id="UP001153642">
    <property type="component" value="Unassembled WGS sequence"/>
</dbReference>
<evidence type="ECO:0000313" key="9">
    <source>
        <dbReference type="EMBL" id="MDG3587619.1"/>
    </source>
</evidence>
<evidence type="ECO:0000256" key="4">
    <source>
        <dbReference type="ARBA" id="ARBA00022679"/>
    </source>
</evidence>
<organism evidence="9 10">
    <name type="scientific">Galbibacter pacificus</name>
    <dbReference type="NCBI Taxonomy" id="2996052"/>
    <lineage>
        <taxon>Bacteria</taxon>
        <taxon>Pseudomonadati</taxon>
        <taxon>Bacteroidota</taxon>
        <taxon>Flavobacteriia</taxon>
        <taxon>Flavobacteriales</taxon>
        <taxon>Flavobacteriaceae</taxon>
        <taxon>Galbibacter</taxon>
    </lineage>
</organism>
<dbReference type="SUPFAM" id="SSF47384">
    <property type="entry name" value="Homodimeric domain of signal transducing histidine kinase"/>
    <property type="match status" value="1"/>
</dbReference>